<dbReference type="EMBL" id="JACBXX010000146">
    <property type="protein sequence ID" value="NYS96926.1"/>
    <property type="molecule type" value="Genomic_DNA"/>
</dbReference>
<evidence type="ECO:0000313" key="2">
    <source>
        <dbReference type="Proteomes" id="UP000589521"/>
    </source>
</evidence>
<sequence>MYSFFAFTQDIVHSRFISPKIYDLIEDSGENYLIKLKRNRVLSRSGDLGIPCSEDENLTILHHDAYSEKTYQANSWRHECRICQFFYRKEGEVPLREKRMNLFIYV</sequence>
<dbReference type="AlphaFoldDB" id="A0A7Z0M759"/>
<comment type="caution">
    <text evidence="1">The sequence shown here is derived from an EMBL/GenBank/DDBJ whole genome shotgun (WGS) entry which is preliminary data.</text>
</comment>
<gene>
    <name evidence="1" type="ORF">HZY94_07040</name>
</gene>
<evidence type="ECO:0000313" key="1">
    <source>
        <dbReference type="EMBL" id="NYS96926.1"/>
    </source>
</evidence>
<dbReference type="Proteomes" id="UP000589521">
    <property type="component" value="Unassembled WGS sequence"/>
</dbReference>
<protein>
    <submittedName>
        <fullName evidence="1">Transposase</fullName>
    </submittedName>
</protein>
<name>A0A7Z0M759_9STRE</name>
<reference evidence="1 2" key="1">
    <citation type="submission" date="2020-07" db="EMBL/GenBank/DDBJ databases">
        <title>MOT database genomes.</title>
        <authorList>
            <person name="Joseph S."/>
            <person name="Aduse-Opoku J."/>
            <person name="Hashim A."/>
            <person name="Wade W."/>
            <person name="Curtis M."/>
        </authorList>
    </citation>
    <scope>NUCLEOTIDE SEQUENCE [LARGE SCALE GENOMIC DNA]</scope>
    <source>
        <strain evidence="1 2">STR</strain>
    </source>
</reference>
<accession>A0A7Z0M759</accession>
<proteinExistence type="predicted"/>
<organism evidence="1 2">
    <name type="scientific">Streptococcus danieliae</name>
    <dbReference type="NCBI Taxonomy" id="747656"/>
    <lineage>
        <taxon>Bacteria</taxon>
        <taxon>Bacillati</taxon>
        <taxon>Bacillota</taxon>
        <taxon>Bacilli</taxon>
        <taxon>Lactobacillales</taxon>
        <taxon>Streptococcaceae</taxon>
        <taxon>Streptococcus</taxon>
    </lineage>
</organism>